<dbReference type="CDD" id="cd02801">
    <property type="entry name" value="DUS_like_FMN"/>
    <property type="match status" value="1"/>
</dbReference>
<dbReference type="CDD" id="cd19871">
    <property type="entry name" value="DSRM_DUS2L"/>
    <property type="match status" value="1"/>
</dbReference>
<dbReference type="PANTHER" id="PTHR45936">
    <property type="entry name" value="TRNA-DIHYDROURIDINE(20) SYNTHASE [NAD(P)+]-LIKE"/>
    <property type="match status" value="1"/>
</dbReference>
<evidence type="ECO:0000256" key="3">
    <source>
        <dbReference type="ARBA" id="ARBA00022643"/>
    </source>
</evidence>
<evidence type="ECO:0000313" key="8">
    <source>
        <dbReference type="EMBL" id="TRY63084.1"/>
    </source>
</evidence>
<dbReference type="InterPro" id="IPR052582">
    <property type="entry name" value="tRNA-DUS-like"/>
</dbReference>
<dbReference type="GO" id="GO:0017150">
    <property type="term" value="F:tRNA dihydrouridine synthase activity"/>
    <property type="evidence" value="ECO:0007669"/>
    <property type="project" value="InterPro"/>
</dbReference>
<dbReference type="AlphaFoldDB" id="A0A553NCB2"/>
<dbReference type="InterPro" id="IPR035587">
    <property type="entry name" value="DUS-like_FMN-bd"/>
</dbReference>
<organism evidence="8 9">
    <name type="scientific">Tigriopus californicus</name>
    <name type="common">Marine copepod</name>
    <dbReference type="NCBI Taxonomy" id="6832"/>
    <lineage>
        <taxon>Eukaryota</taxon>
        <taxon>Metazoa</taxon>
        <taxon>Ecdysozoa</taxon>
        <taxon>Arthropoda</taxon>
        <taxon>Crustacea</taxon>
        <taxon>Multicrustacea</taxon>
        <taxon>Hexanauplia</taxon>
        <taxon>Copepoda</taxon>
        <taxon>Harpacticoida</taxon>
        <taxon>Harpacticidae</taxon>
        <taxon>Tigriopus</taxon>
    </lineage>
</organism>
<comment type="cofactor">
    <cofactor evidence="1">
        <name>FMN</name>
        <dbReference type="ChEBI" id="CHEBI:58210"/>
    </cofactor>
</comment>
<evidence type="ECO:0000259" key="6">
    <source>
        <dbReference type="Pfam" id="PF00035"/>
    </source>
</evidence>
<evidence type="ECO:0008006" key="10">
    <source>
        <dbReference type="Google" id="ProtNLM"/>
    </source>
</evidence>
<dbReference type="GO" id="GO:0005737">
    <property type="term" value="C:cytoplasm"/>
    <property type="evidence" value="ECO:0007669"/>
    <property type="project" value="TreeGrafter"/>
</dbReference>
<name>A0A553NCB2_TIGCA</name>
<accession>A0A553NCB2</accession>
<dbReference type="SUPFAM" id="SSF54768">
    <property type="entry name" value="dsRNA-binding domain-like"/>
    <property type="match status" value="1"/>
</dbReference>
<gene>
    <name evidence="8" type="ORF">TCAL_13181</name>
</gene>
<dbReference type="Gene3D" id="3.20.20.70">
    <property type="entry name" value="Aldolase class I"/>
    <property type="match status" value="1"/>
</dbReference>
<keyword evidence="2" id="KW-0285">Flavoprotein</keyword>
<dbReference type="GO" id="GO:0000049">
    <property type="term" value="F:tRNA binding"/>
    <property type="evidence" value="ECO:0007669"/>
    <property type="project" value="InterPro"/>
</dbReference>
<evidence type="ECO:0000256" key="5">
    <source>
        <dbReference type="ARBA" id="ARBA00023002"/>
    </source>
</evidence>
<feature type="domain" description="DUS-like FMN-binding" evidence="7">
    <location>
        <begin position="4"/>
        <end position="182"/>
    </location>
</feature>
<feature type="non-terminal residue" evidence="8">
    <location>
        <position position="1"/>
    </location>
</feature>
<comment type="caution">
    <text evidence="8">The sequence shown here is derived from an EMBL/GenBank/DDBJ whole genome shotgun (WGS) entry which is preliminary data.</text>
</comment>
<sequence>SPKERGHLVLQIGTSDPQRAVQVAQMVERDVDGIDVNMGCPKAFSLKGGMGAALLSHPDKIQAILTALVASVSIPVTCKIRIKDTVEKTMEIVKVIESTGVRAFAVHGRTKDERPNHAVHTDAIQAIVKQAAIPVIANGGSSNNRNSSDNTYDGIKAFWKETGAASVMVARAAEWNPSVFRPEGKAPVMEVVHKYLDYAIHYDYTFVIVKYTVQQILGSEQDSEMGKRFLHSATMRDLCAVFGREKELVERQDWIRQKSNDLDITSTTFRFCRDAKILPKKRKLSEPEIHEYRAKFQSLDNQEKRECSKSDTNQVDTEETDEVTSMFCPFVRNHYRDTGDIPKCLLLTWTLENALEKPQYVTERTDKTFRSVVRVNGRLFESESWEKNKKYAEQASAIVALHCLGIRSVNPEHLKNPNKS</sequence>
<dbReference type="Pfam" id="PF01207">
    <property type="entry name" value="Dus"/>
    <property type="match status" value="1"/>
</dbReference>
<feature type="domain" description="DRBM" evidence="6">
    <location>
        <begin position="342"/>
        <end position="402"/>
    </location>
</feature>
<dbReference type="Gene3D" id="3.30.160.20">
    <property type="match status" value="1"/>
</dbReference>
<evidence type="ECO:0000256" key="2">
    <source>
        <dbReference type="ARBA" id="ARBA00022630"/>
    </source>
</evidence>
<dbReference type="InterPro" id="IPR014720">
    <property type="entry name" value="dsRBD_dom"/>
</dbReference>
<dbReference type="EMBL" id="VCGU01000458">
    <property type="protein sequence ID" value="TRY63084.1"/>
    <property type="molecule type" value="Genomic_DNA"/>
</dbReference>
<dbReference type="InterPro" id="IPR044463">
    <property type="entry name" value="DUS2_DSRM"/>
</dbReference>
<dbReference type="Pfam" id="PF00035">
    <property type="entry name" value="dsrm"/>
    <property type="match status" value="1"/>
</dbReference>
<dbReference type="Proteomes" id="UP000318571">
    <property type="component" value="Chromosome 10"/>
</dbReference>
<dbReference type="InterPro" id="IPR018517">
    <property type="entry name" value="tRNA_hU_synthase_CS"/>
</dbReference>
<proteinExistence type="predicted"/>
<reference evidence="8 9" key="1">
    <citation type="journal article" date="2018" name="Nat. Ecol. Evol.">
        <title>Genomic signatures of mitonuclear coevolution across populations of Tigriopus californicus.</title>
        <authorList>
            <person name="Barreto F.S."/>
            <person name="Watson E.T."/>
            <person name="Lima T.G."/>
            <person name="Willett C.S."/>
            <person name="Edmands S."/>
            <person name="Li W."/>
            <person name="Burton R.S."/>
        </authorList>
    </citation>
    <scope>NUCLEOTIDE SEQUENCE [LARGE SCALE GENOMIC DNA]</scope>
    <source>
        <strain evidence="8 9">San Diego</strain>
    </source>
</reference>
<evidence type="ECO:0000259" key="7">
    <source>
        <dbReference type="Pfam" id="PF01207"/>
    </source>
</evidence>
<evidence type="ECO:0000256" key="1">
    <source>
        <dbReference type="ARBA" id="ARBA00001917"/>
    </source>
</evidence>
<dbReference type="STRING" id="6832.A0A553NCB2"/>
<keyword evidence="3" id="KW-0288">FMN</keyword>
<evidence type="ECO:0000313" key="9">
    <source>
        <dbReference type="Proteomes" id="UP000318571"/>
    </source>
</evidence>
<keyword evidence="9" id="KW-1185">Reference proteome</keyword>
<dbReference type="InterPro" id="IPR013785">
    <property type="entry name" value="Aldolase_TIM"/>
</dbReference>
<dbReference type="PROSITE" id="PS01136">
    <property type="entry name" value="UPF0034"/>
    <property type="match status" value="1"/>
</dbReference>
<keyword evidence="5" id="KW-0560">Oxidoreductase</keyword>
<keyword evidence="4" id="KW-0819">tRNA processing</keyword>
<dbReference type="OMA" id="XENDVAG"/>
<dbReference type="SUPFAM" id="SSF51395">
    <property type="entry name" value="FMN-linked oxidoreductases"/>
    <property type="match status" value="1"/>
</dbReference>
<dbReference type="GO" id="GO:0050660">
    <property type="term" value="F:flavin adenine dinucleotide binding"/>
    <property type="evidence" value="ECO:0007669"/>
    <property type="project" value="InterPro"/>
</dbReference>
<dbReference type="PANTHER" id="PTHR45936:SF1">
    <property type="entry name" value="TRNA-DIHYDROURIDINE(20) SYNTHASE [NAD(P)+]-LIKE"/>
    <property type="match status" value="1"/>
</dbReference>
<evidence type="ECO:0000256" key="4">
    <source>
        <dbReference type="ARBA" id="ARBA00022694"/>
    </source>
</evidence>
<protein>
    <recommendedName>
        <fullName evidence="10">DRBM domain-containing protein</fullName>
    </recommendedName>
</protein>